<dbReference type="RefSeq" id="WP_112304242.1">
    <property type="nucleotide sequence ID" value="NZ_QMDV01000001.1"/>
</dbReference>
<proteinExistence type="predicted"/>
<accession>A0A364RID6</accession>
<reference evidence="1 2" key="1">
    <citation type="submission" date="2018-06" db="EMBL/GenBank/DDBJ databases">
        <authorList>
            <person name="Liu Z.-W."/>
        </authorList>
    </citation>
    <scope>NUCLEOTIDE SEQUENCE [LARGE SCALE GENOMIC DNA]</scope>
    <source>
        <strain evidence="1 2">2b14</strain>
    </source>
</reference>
<dbReference type="Pfam" id="PF13289">
    <property type="entry name" value="SIR2_2"/>
    <property type="match status" value="1"/>
</dbReference>
<protein>
    <submittedName>
        <fullName evidence="1">Uncharacterized protein</fullName>
    </submittedName>
</protein>
<sequence>MNTESEVLTELTSETIKKALQILKNNRTKSEFINNLPKSKSLPKKQIISELISCYEKESLVLVLGAGVSMGFGLPNWDTLLQKLMITTIEKEQNVSTVLSRLFTSVFSPSPLIAGRYLQKFYDDKKLSFEEAVRKVLYEEIDIDKPSELMDEIINFCVAPGKSPNLDSIITYNFDDILEQRLSKVGVQVPHKPIYGIGMNPDGQLPIFHVHGYLQQKGELTEQNQITFGESIYHKQYIDIYSWNNIVQINKFRDSNCLFIGSSLTDPNIRRLLDIAKKQSGETQENHFIFKMRHKEEDVQVRLRTLLTENKELLNDKSLAALNFNETVRFLIEIIERFEESDTTSFGVKTIWINDWKEIPEIMQSVRLRSK</sequence>
<gene>
    <name evidence="1" type="ORF">DP923_03115</name>
</gene>
<comment type="caution">
    <text evidence="1">The sequence shown here is derived from an EMBL/GenBank/DDBJ whole genome shotgun (WGS) entry which is preliminary data.</text>
</comment>
<dbReference type="EMBL" id="QMDV01000001">
    <property type="protein sequence ID" value="RAU84057.1"/>
    <property type="molecule type" value="Genomic_DNA"/>
</dbReference>
<keyword evidence="2" id="KW-1185">Reference proteome</keyword>
<reference evidence="1 2" key="2">
    <citation type="submission" date="2018-07" db="EMBL/GenBank/DDBJ databases">
        <title>Pontibacter sp. 2b14 genomic sequence and assembly.</title>
        <authorList>
            <person name="Du Z.-J."/>
        </authorList>
    </citation>
    <scope>NUCLEOTIDE SEQUENCE [LARGE SCALE GENOMIC DNA]</scope>
    <source>
        <strain evidence="1 2">2b14</strain>
    </source>
</reference>
<evidence type="ECO:0000313" key="1">
    <source>
        <dbReference type="EMBL" id="RAU84057.1"/>
    </source>
</evidence>
<dbReference type="Proteomes" id="UP000251692">
    <property type="component" value="Unassembled WGS sequence"/>
</dbReference>
<dbReference type="AlphaFoldDB" id="A0A364RID6"/>
<dbReference type="OrthoDB" id="1688888at2"/>
<dbReference type="SUPFAM" id="SSF52467">
    <property type="entry name" value="DHS-like NAD/FAD-binding domain"/>
    <property type="match status" value="1"/>
</dbReference>
<evidence type="ECO:0000313" key="2">
    <source>
        <dbReference type="Proteomes" id="UP000251692"/>
    </source>
</evidence>
<dbReference type="InterPro" id="IPR029035">
    <property type="entry name" value="DHS-like_NAD/FAD-binding_dom"/>
</dbReference>
<name>A0A364RID6_9BACT</name>
<organism evidence="1 2">
    <name type="scientific">Pontibacter arcticus</name>
    <dbReference type="NCBI Taxonomy" id="2080288"/>
    <lineage>
        <taxon>Bacteria</taxon>
        <taxon>Pseudomonadati</taxon>
        <taxon>Bacteroidota</taxon>
        <taxon>Cytophagia</taxon>
        <taxon>Cytophagales</taxon>
        <taxon>Hymenobacteraceae</taxon>
        <taxon>Pontibacter</taxon>
    </lineage>
</organism>